<dbReference type="GO" id="GO:0044718">
    <property type="term" value="P:siderophore transmembrane transport"/>
    <property type="evidence" value="ECO:0007669"/>
    <property type="project" value="TreeGrafter"/>
</dbReference>
<dbReference type="Gene3D" id="2.170.130.10">
    <property type="entry name" value="TonB-dependent receptor, plug domain"/>
    <property type="match status" value="1"/>
</dbReference>
<feature type="domain" description="TonB-dependent receptor plug" evidence="13">
    <location>
        <begin position="37"/>
        <end position="138"/>
    </location>
</feature>
<evidence type="ECO:0000256" key="11">
    <source>
        <dbReference type="RuleBase" id="RU003357"/>
    </source>
</evidence>
<dbReference type="Proteomes" id="UP000289758">
    <property type="component" value="Unassembled WGS sequence"/>
</dbReference>
<organism evidence="14 15">
    <name type="scientific">Halarcobacter ebronensis</name>
    <dbReference type="NCBI Taxonomy" id="1462615"/>
    <lineage>
        <taxon>Bacteria</taxon>
        <taxon>Pseudomonadati</taxon>
        <taxon>Campylobacterota</taxon>
        <taxon>Epsilonproteobacteria</taxon>
        <taxon>Campylobacterales</taxon>
        <taxon>Arcobacteraceae</taxon>
        <taxon>Halarcobacter</taxon>
    </lineage>
</organism>
<keyword evidence="5" id="KW-0732">Signal</keyword>
<dbReference type="Pfam" id="PF00593">
    <property type="entry name" value="TonB_dep_Rec_b-barrel"/>
    <property type="match status" value="1"/>
</dbReference>
<keyword evidence="6 11" id="KW-0798">TonB box</keyword>
<evidence type="ECO:0000313" key="14">
    <source>
        <dbReference type="EMBL" id="RXK06451.1"/>
    </source>
</evidence>
<protein>
    <submittedName>
        <fullName evidence="14">TonB-dependent receptor</fullName>
    </submittedName>
</protein>
<evidence type="ECO:0000256" key="9">
    <source>
        <dbReference type="ARBA" id="ARBA00023237"/>
    </source>
</evidence>
<evidence type="ECO:0000256" key="1">
    <source>
        <dbReference type="ARBA" id="ARBA00004571"/>
    </source>
</evidence>
<dbReference type="PANTHER" id="PTHR30069:SF29">
    <property type="entry name" value="HEMOGLOBIN AND HEMOGLOBIN-HAPTOGLOBIN-BINDING PROTEIN 1-RELATED"/>
    <property type="match status" value="1"/>
</dbReference>
<accession>A0A4Q1AM15</accession>
<dbReference type="Pfam" id="PF07715">
    <property type="entry name" value="Plug"/>
    <property type="match status" value="1"/>
</dbReference>
<dbReference type="InterPro" id="IPR037066">
    <property type="entry name" value="Plug_dom_sf"/>
</dbReference>
<evidence type="ECO:0000256" key="8">
    <source>
        <dbReference type="ARBA" id="ARBA00023170"/>
    </source>
</evidence>
<reference evidence="14 15" key="1">
    <citation type="submission" date="2017-10" db="EMBL/GenBank/DDBJ databases">
        <title>Genomics of the genus Arcobacter.</title>
        <authorList>
            <person name="Perez-Cataluna A."/>
            <person name="Figueras M.J."/>
        </authorList>
    </citation>
    <scope>NUCLEOTIDE SEQUENCE [LARGE SCALE GENOMIC DNA]</scope>
    <source>
        <strain evidence="14 15">CECT 8441</strain>
    </source>
</reference>
<evidence type="ECO:0000256" key="4">
    <source>
        <dbReference type="ARBA" id="ARBA00022692"/>
    </source>
</evidence>
<keyword evidence="15" id="KW-1185">Reference proteome</keyword>
<sequence>MNRLFLSSVVSSMYLYSEGLQSFNDVVITATKTENSAKELTTAVQIISVEQIENSGASNLSEILSSVAGVYINPSGSTYRIRGMEHADTLILIDGRRVNGEFSKIFELERIAADMIERVEILKGTSSLLYGSDAMGGVINIITKKATKDKLRGSIQVIGGEYKRSADFIVSKKFKDTSFTLFTNYINRDSYSKDKVANIKIMHSGVEKSPSNSTLPATGNYGTLASALSDSYSVNNDYLYNLEVKNIGTKISHNLNDAISLYFDFSYLEEEKDGEYISDSYATAYAGGSGNIMTKYVPAHQYNKNKRLDIASGLDYFINDNMHLNYNIAYSRYKKDRKSYTPLYSQLGYSSYEASAFSVNESVIKYLNNNLQFTHTISENNRYILGAEHRINDTTSTAFNVNNRTYTSFFAQHEYDILKNLKLIYGARYDKTSIDEDEVSFSFGGVYRLTNNLFLKANYSEGFRSPDDRELYVDQTTPTGKKKLGAEVIDSSHGKTSQYKLKSEKSKSFEVGLLADFDIADFEINAYQTDVDDRISEVTYSNYTSFENISDTKIRGVESALSFSPLEDFYIDMSFAYVDAKNEIENKELVEIPKSIAGLTLKYKLTKSVELKTITKYVGEQYSSDEVKLGGYTITNLKLNVTNIMKDTDFFVGVDNIFDKQMDDYLGLIPQSNFYAGIKYKF</sequence>
<keyword evidence="2 10" id="KW-0813">Transport</keyword>
<comment type="subcellular location">
    <subcellularLocation>
        <location evidence="1 10">Cell outer membrane</location>
        <topology evidence="1 10">Multi-pass membrane protein</topology>
    </subcellularLocation>
</comment>
<dbReference type="GO" id="GO:0015344">
    <property type="term" value="F:siderophore uptake transmembrane transporter activity"/>
    <property type="evidence" value="ECO:0007669"/>
    <property type="project" value="TreeGrafter"/>
</dbReference>
<evidence type="ECO:0000256" key="6">
    <source>
        <dbReference type="ARBA" id="ARBA00023077"/>
    </source>
</evidence>
<dbReference type="InterPro" id="IPR012910">
    <property type="entry name" value="Plug_dom"/>
</dbReference>
<gene>
    <name evidence="14" type="ORF">CRV07_06915</name>
</gene>
<keyword evidence="9 10" id="KW-0998">Cell outer membrane</keyword>
<dbReference type="EMBL" id="PDKK01000004">
    <property type="protein sequence ID" value="RXK06451.1"/>
    <property type="molecule type" value="Genomic_DNA"/>
</dbReference>
<dbReference type="OrthoDB" id="5389752at2"/>
<proteinExistence type="inferred from homology"/>
<keyword evidence="3 10" id="KW-1134">Transmembrane beta strand</keyword>
<evidence type="ECO:0000256" key="5">
    <source>
        <dbReference type="ARBA" id="ARBA00022729"/>
    </source>
</evidence>
<comment type="caution">
    <text evidence="14">The sequence shown here is derived from an EMBL/GenBank/DDBJ whole genome shotgun (WGS) entry which is preliminary data.</text>
</comment>
<feature type="domain" description="TonB-dependent receptor-like beta-barrel" evidence="12">
    <location>
        <begin position="279"/>
        <end position="657"/>
    </location>
</feature>
<keyword evidence="8 14" id="KW-0675">Receptor</keyword>
<evidence type="ECO:0000256" key="2">
    <source>
        <dbReference type="ARBA" id="ARBA00022448"/>
    </source>
</evidence>
<evidence type="ECO:0000313" key="15">
    <source>
        <dbReference type="Proteomes" id="UP000289758"/>
    </source>
</evidence>
<keyword evidence="7 10" id="KW-0472">Membrane</keyword>
<dbReference type="CDD" id="cd01347">
    <property type="entry name" value="ligand_gated_channel"/>
    <property type="match status" value="1"/>
</dbReference>
<dbReference type="InterPro" id="IPR036942">
    <property type="entry name" value="Beta-barrel_TonB_sf"/>
</dbReference>
<dbReference type="PANTHER" id="PTHR30069">
    <property type="entry name" value="TONB-DEPENDENT OUTER MEMBRANE RECEPTOR"/>
    <property type="match status" value="1"/>
</dbReference>
<evidence type="ECO:0000256" key="10">
    <source>
        <dbReference type="PROSITE-ProRule" id="PRU01360"/>
    </source>
</evidence>
<keyword evidence="4 10" id="KW-0812">Transmembrane</keyword>
<dbReference type="SUPFAM" id="SSF56935">
    <property type="entry name" value="Porins"/>
    <property type="match status" value="1"/>
</dbReference>
<evidence type="ECO:0000259" key="13">
    <source>
        <dbReference type="Pfam" id="PF07715"/>
    </source>
</evidence>
<dbReference type="Gene3D" id="2.40.170.20">
    <property type="entry name" value="TonB-dependent receptor, beta-barrel domain"/>
    <property type="match status" value="1"/>
</dbReference>
<dbReference type="GO" id="GO:0009279">
    <property type="term" value="C:cell outer membrane"/>
    <property type="evidence" value="ECO:0007669"/>
    <property type="project" value="UniProtKB-SubCell"/>
</dbReference>
<evidence type="ECO:0000256" key="7">
    <source>
        <dbReference type="ARBA" id="ARBA00023136"/>
    </source>
</evidence>
<dbReference type="InterPro" id="IPR000531">
    <property type="entry name" value="Beta-barrel_TonB"/>
</dbReference>
<comment type="similarity">
    <text evidence="10 11">Belongs to the TonB-dependent receptor family.</text>
</comment>
<dbReference type="PROSITE" id="PS52016">
    <property type="entry name" value="TONB_DEPENDENT_REC_3"/>
    <property type="match status" value="1"/>
</dbReference>
<evidence type="ECO:0000256" key="3">
    <source>
        <dbReference type="ARBA" id="ARBA00022452"/>
    </source>
</evidence>
<name>A0A4Q1AM15_9BACT</name>
<evidence type="ECO:0000259" key="12">
    <source>
        <dbReference type="Pfam" id="PF00593"/>
    </source>
</evidence>
<dbReference type="InterPro" id="IPR039426">
    <property type="entry name" value="TonB-dep_rcpt-like"/>
</dbReference>
<dbReference type="AlphaFoldDB" id="A0A4Q1AM15"/>